<sequence>MTAATKQYIDRMIAMESRGWGDQKNAIERLARRYGLPFWSLEHARTRAKTFRDDFAAMVRTAYLAECERQIVALQNEIAAERAKGRIDALEDFEIEAAALAERLAAARQGSLPRAR</sequence>
<keyword evidence="3" id="KW-1185">Reference proteome</keyword>
<dbReference type="Proteomes" id="UP001139035">
    <property type="component" value="Unassembled WGS sequence"/>
</dbReference>
<evidence type="ECO:0000313" key="3">
    <source>
        <dbReference type="Proteomes" id="UP001139035"/>
    </source>
</evidence>
<keyword evidence="1" id="KW-0175">Coiled coil</keyword>
<reference evidence="2" key="1">
    <citation type="submission" date="2022-01" db="EMBL/GenBank/DDBJ databases">
        <title>Jiella avicenniae sp. nov., a novel endophytic bacterium isolated from bark of Avicennia marina.</title>
        <authorList>
            <person name="Tuo L."/>
        </authorList>
    </citation>
    <scope>NUCLEOTIDE SEQUENCE</scope>
    <source>
        <strain evidence="2">CBK1P-4</strain>
    </source>
</reference>
<gene>
    <name evidence="2" type="ORF">LZD57_10620</name>
</gene>
<feature type="coiled-coil region" evidence="1">
    <location>
        <begin position="64"/>
        <end position="110"/>
    </location>
</feature>
<protein>
    <submittedName>
        <fullName evidence="2">Uncharacterized protein</fullName>
    </submittedName>
</protein>
<comment type="caution">
    <text evidence="2">The sequence shown here is derived from an EMBL/GenBank/DDBJ whole genome shotgun (WGS) entry which is preliminary data.</text>
</comment>
<evidence type="ECO:0000313" key="2">
    <source>
        <dbReference type="EMBL" id="MCE7028442.1"/>
    </source>
</evidence>
<name>A0A9X1NZN1_9HYPH</name>
<accession>A0A9X1NZN1</accession>
<proteinExistence type="predicted"/>
<dbReference type="EMBL" id="JAJUWU010000009">
    <property type="protein sequence ID" value="MCE7028442.1"/>
    <property type="molecule type" value="Genomic_DNA"/>
</dbReference>
<organism evidence="2 3">
    <name type="scientific">Jiella avicenniae</name>
    <dbReference type="NCBI Taxonomy" id="2907202"/>
    <lineage>
        <taxon>Bacteria</taxon>
        <taxon>Pseudomonadati</taxon>
        <taxon>Pseudomonadota</taxon>
        <taxon>Alphaproteobacteria</taxon>
        <taxon>Hyphomicrobiales</taxon>
        <taxon>Aurantimonadaceae</taxon>
        <taxon>Jiella</taxon>
    </lineage>
</organism>
<dbReference type="RefSeq" id="WP_233719600.1">
    <property type="nucleotide sequence ID" value="NZ_JAJUWU010000009.1"/>
</dbReference>
<evidence type="ECO:0000256" key="1">
    <source>
        <dbReference type="SAM" id="Coils"/>
    </source>
</evidence>
<dbReference type="AlphaFoldDB" id="A0A9X1NZN1"/>